<dbReference type="RefSeq" id="WP_185788632.1">
    <property type="nucleotide sequence ID" value="NZ_JACLCP010000002.1"/>
</dbReference>
<comment type="caution">
    <text evidence="1">The sequence shown here is derived from an EMBL/GenBank/DDBJ whole genome shotgun (WGS) entry which is preliminary data.</text>
</comment>
<sequence>MSKFLTGNDLESKLTDIIWNAKKYVVIVSPFIKLDEHTKSVLDKIKDTPKIALYIIFGKNEDSTYNSFKEEDVTYFKSFKNIVILYNKNLHAKHYANESEGLITSLNLYGYSMLHNIEYGVYFSKTPLNPIDRLYEETYEYTHRLVYQLSDVVFLKKPQFSKSLFGLKKETLGARVIFDVTEEFFNSSRNYEKKSFDDFDVETETIIQKKYAVKPERSIAVNSNSAYKKNRINEVKSTVKIGYCIRTRVEIPYNPEQPMCLDAWKVWNQYRDHDFPEKYCHKTGKASYGKTSMANPILK</sequence>
<protein>
    <recommendedName>
        <fullName evidence="3">Phospholipase D-like domain-containing protein</fullName>
    </recommendedName>
</protein>
<dbReference type="SUPFAM" id="SSF56024">
    <property type="entry name" value="Phospholipase D/nuclease"/>
    <property type="match status" value="1"/>
</dbReference>
<evidence type="ECO:0008006" key="3">
    <source>
        <dbReference type="Google" id="ProtNLM"/>
    </source>
</evidence>
<accession>A0A842IVQ5</accession>
<keyword evidence="2" id="KW-1185">Reference proteome</keyword>
<reference evidence="1" key="1">
    <citation type="submission" date="2020-08" db="EMBL/GenBank/DDBJ databases">
        <title>Winogradskyella ouciana sp. nov., isolated from the hadal seawater of the Mariana Trench.</title>
        <authorList>
            <person name="He X."/>
        </authorList>
    </citation>
    <scope>NUCLEOTIDE SEQUENCE [LARGE SCALE GENOMIC DNA]</scope>
    <source>
        <strain evidence="1">KCTC 52348</strain>
    </source>
</reference>
<dbReference type="AlphaFoldDB" id="A0A842IVQ5"/>
<dbReference type="Proteomes" id="UP000533900">
    <property type="component" value="Unassembled WGS sequence"/>
</dbReference>
<name>A0A842IVQ5_9FLAO</name>
<dbReference type="EMBL" id="JACLCP010000002">
    <property type="protein sequence ID" value="MBC2844908.1"/>
    <property type="molecule type" value="Genomic_DNA"/>
</dbReference>
<evidence type="ECO:0000313" key="1">
    <source>
        <dbReference type="EMBL" id="MBC2844908.1"/>
    </source>
</evidence>
<proteinExistence type="predicted"/>
<gene>
    <name evidence="1" type="ORF">H7F21_07385</name>
</gene>
<organism evidence="1 2">
    <name type="scientific">Winogradskyella flava</name>
    <dbReference type="NCBI Taxonomy" id="1884876"/>
    <lineage>
        <taxon>Bacteria</taxon>
        <taxon>Pseudomonadati</taxon>
        <taxon>Bacteroidota</taxon>
        <taxon>Flavobacteriia</taxon>
        <taxon>Flavobacteriales</taxon>
        <taxon>Flavobacteriaceae</taxon>
        <taxon>Winogradskyella</taxon>
    </lineage>
</organism>
<evidence type="ECO:0000313" key="2">
    <source>
        <dbReference type="Proteomes" id="UP000533900"/>
    </source>
</evidence>